<name>A0ACB7CD48_9ASCO</name>
<accession>A0ACB7CD48</accession>
<dbReference type="EMBL" id="JABTEG010000003">
    <property type="protein sequence ID" value="KAG4305486.1"/>
    <property type="molecule type" value="Genomic_DNA"/>
</dbReference>
<keyword evidence="2" id="KW-1185">Reference proteome</keyword>
<dbReference type="Proteomes" id="UP000768646">
    <property type="component" value="Unassembled WGS sequence"/>
</dbReference>
<evidence type="ECO:0000313" key="2">
    <source>
        <dbReference type="Proteomes" id="UP000768646"/>
    </source>
</evidence>
<organism evidence="1 2">
    <name type="scientific">Pneumocystis oryctolagi</name>
    <dbReference type="NCBI Taxonomy" id="42067"/>
    <lineage>
        <taxon>Eukaryota</taxon>
        <taxon>Fungi</taxon>
        <taxon>Dikarya</taxon>
        <taxon>Ascomycota</taxon>
        <taxon>Taphrinomycotina</taxon>
        <taxon>Pneumocystomycetes</taxon>
        <taxon>Pneumocystaceae</taxon>
        <taxon>Pneumocystis</taxon>
    </lineage>
</organism>
<protein>
    <submittedName>
        <fullName evidence="1">Uncharacterized protein</fullName>
    </submittedName>
</protein>
<evidence type="ECO:0000313" key="1">
    <source>
        <dbReference type="EMBL" id="KAG4305486.1"/>
    </source>
</evidence>
<gene>
    <name evidence="1" type="ORF">PORY_001042</name>
</gene>
<sequence length="358" mass="40672">MVYINGIKYACSSCIRGHRSSVCDHENRELFEIKRKGRPVSQCMQVPSTNSKRPFRVKCSCQERVNKINMSSDLQKMASRFSKKNQKAPLEAAEIKYAHEEKQKEIVNNLKTNSFTSNSNGLDVFEQFSYSSDNLGLLKASNTSKSDVSLISNDLYGFGLTTCAQNSGFNSDSSFETFGYNPQYSNSWIYPSTMEQNKLNYTSVLNNIDFCQMNNKSMYTDSSVASNYLYTVPGVEAGPQVLYEPVFLDSVQYSGMQNNSKNGKFSELFLEPQTTLLDDSQNSEAPLTYYQFDCSRVGSKCTCTFECQCINCYTHSNNIIYNTLQNIPAEKPLFDVYINSEEKPWYMTSNINIYTDEP</sequence>
<reference evidence="1 2" key="1">
    <citation type="journal article" date="2021" name="Commun. Biol.">
        <title>Genomic insights into the host specific adaptation of the Pneumocystis genus.</title>
        <authorList>
            <person name="Cisse O.H."/>
            <person name="Ma L."/>
            <person name="Dekker J.P."/>
            <person name="Khil P.P."/>
            <person name="Youn J.-H."/>
            <person name="Brenchley J.M."/>
            <person name="Blair R."/>
            <person name="Pahar B."/>
            <person name="Chabe M."/>
            <person name="Van Rompay K.K.A."/>
            <person name="Keesler R."/>
            <person name="Sukura A."/>
            <person name="Hirsch V."/>
            <person name="Kutty G."/>
            <person name="Liu Y."/>
            <person name="Peng L."/>
            <person name="Chen J."/>
            <person name="Song J."/>
            <person name="Weissenbacher-Lang C."/>
            <person name="Xu J."/>
            <person name="Upham N.S."/>
            <person name="Stajich J.E."/>
            <person name="Cuomo C.A."/>
            <person name="Cushion M.T."/>
            <person name="Kovacs J.A."/>
        </authorList>
    </citation>
    <scope>NUCLEOTIDE SEQUENCE [LARGE SCALE GENOMIC DNA]</scope>
    <source>
        <strain evidence="1 2">RABM</strain>
    </source>
</reference>
<proteinExistence type="predicted"/>
<comment type="caution">
    <text evidence="1">The sequence shown here is derived from an EMBL/GenBank/DDBJ whole genome shotgun (WGS) entry which is preliminary data.</text>
</comment>